<reference evidence="3 4" key="1">
    <citation type="submission" date="2020-04" db="EMBL/GenBank/DDBJ databases">
        <title>Genome analysis and antimicrobial resistance characteristics of Chryseobacterium aquaticum isolated from farmed salmonids.</title>
        <authorList>
            <person name="Saticioglu I.B."/>
            <person name="Duman M."/>
            <person name="Altun S."/>
        </authorList>
    </citation>
    <scope>NUCLEOTIDE SEQUENCE [LARGE SCALE GENOMIC DNA]</scope>
    <source>
        <strain evidence="3 4">C-174</strain>
    </source>
</reference>
<evidence type="ECO:0000256" key="2">
    <source>
        <dbReference type="SAM" id="SignalP"/>
    </source>
</evidence>
<protein>
    <submittedName>
        <fullName evidence="3">Uncharacterized protein</fullName>
    </submittedName>
</protein>
<name>A0A848MYN3_9FLAO</name>
<evidence type="ECO:0000256" key="1">
    <source>
        <dbReference type="SAM" id="Phobius"/>
    </source>
</evidence>
<sequence>MRASVLLKSSLFTGLFVVSSCATTKYSENISTNNYSNLEAGKIYVVTPRDGSKKQTILFRNINGDNIIGTVGKKDSTEVVIPKSNIASVKDRSQVRVVGGAAVIGAAGVAAIVISSLRAD</sequence>
<keyword evidence="1" id="KW-1133">Transmembrane helix</keyword>
<comment type="caution">
    <text evidence="3">The sequence shown here is derived from an EMBL/GenBank/DDBJ whole genome shotgun (WGS) entry which is preliminary data.</text>
</comment>
<dbReference type="PROSITE" id="PS51257">
    <property type="entry name" value="PROKAR_LIPOPROTEIN"/>
    <property type="match status" value="1"/>
</dbReference>
<gene>
    <name evidence="3" type="ORF">HIO71_06090</name>
</gene>
<dbReference type="EMBL" id="JABCJF010000002">
    <property type="protein sequence ID" value="NMR33777.1"/>
    <property type="molecule type" value="Genomic_DNA"/>
</dbReference>
<feature type="transmembrane region" description="Helical" evidence="1">
    <location>
        <begin position="97"/>
        <end position="117"/>
    </location>
</feature>
<dbReference type="Proteomes" id="UP000548067">
    <property type="component" value="Unassembled WGS sequence"/>
</dbReference>
<evidence type="ECO:0000313" key="4">
    <source>
        <dbReference type="Proteomes" id="UP000548067"/>
    </source>
</evidence>
<proteinExistence type="predicted"/>
<keyword evidence="1" id="KW-0472">Membrane</keyword>
<feature type="signal peptide" evidence="2">
    <location>
        <begin position="1"/>
        <end position="22"/>
    </location>
</feature>
<keyword evidence="2" id="KW-0732">Signal</keyword>
<evidence type="ECO:0000313" key="3">
    <source>
        <dbReference type="EMBL" id="NMR33777.1"/>
    </source>
</evidence>
<dbReference type="AlphaFoldDB" id="A0A848MYN3"/>
<dbReference type="RefSeq" id="WP_169320739.1">
    <property type="nucleotide sequence ID" value="NZ_JABCJF010000002.1"/>
</dbReference>
<organism evidence="3 4">
    <name type="scientific">Chryseobacterium aquaticum</name>
    <dbReference type="NCBI Taxonomy" id="452084"/>
    <lineage>
        <taxon>Bacteria</taxon>
        <taxon>Pseudomonadati</taxon>
        <taxon>Bacteroidota</taxon>
        <taxon>Flavobacteriia</taxon>
        <taxon>Flavobacteriales</taxon>
        <taxon>Weeksellaceae</taxon>
        <taxon>Chryseobacterium group</taxon>
        <taxon>Chryseobacterium</taxon>
    </lineage>
</organism>
<keyword evidence="1" id="KW-0812">Transmembrane</keyword>
<feature type="chain" id="PRO_5032535041" evidence="2">
    <location>
        <begin position="23"/>
        <end position="120"/>
    </location>
</feature>
<accession>A0A848MYN3</accession>